<evidence type="ECO:0000313" key="1">
    <source>
        <dbReference type="EMBL" id="SIT55185.1"/>
    </source>
</evidence>
<organism evidence="1 2">
    <name type="scientific">Mesorhizobium prunaredense</name>
    <dbReference type="NCBI Taxonomy" id="1631249"/>
    <lineage>
        <taxon>Bacteria</taxon>
        <taxon>Pseudomonadati</taxon>
        <taxon>Pseudomonadota</taxon>
        <taxon>Alphaproteobacteria</taxon>
        <taxon>Hyphomicrobiales</taxon>
        <taxon>Phyllobacteriaceae</taxon>
        <taxon>Mesorhizobium</taxon>
    </lineage>
</organism>
<name>A0A1R3V5K1_9HYPH</name>
<reference evidence="2" key="1">
    <citation type="submission" date="2017-01" db="EMBL/GenBank/DDBJ databases">
        <authorList>
            <person name="Brunel B."/>
        </authorList>
    </citation>
    <scope>NUCLEOTIDE SEQUENCE [LARGE SCALE GENOMIC DNA]</scope>
</reference>
<accession>A0A1R3V5K1</accession>
<dbReference type="AlphaFoldDB" id="A0A1R3V5K1"/>
<protein>
    <submittedName>
        <fullName evidence="1">Uncharacterized protein</fullName>
    </submittedName>
</protein>
<dbReference type="EMBL" id="FTPD01000013">
    <property type="protein sequence ID" value="SIT55185.1"/>
    <property type="molecule type" value="Genomic_DNA"/>
</dbReference>
<keyword evidence="2" id="KW-1185">Reference proteome</keyword>
<proteinExistence type="predicted"/>
<sequence length="74" mass="8085">MSFGTLLRRGCCEQSLRSALPLIALPGISPRIVTGRKDAFAKDFVNLKRRRKGAKVAASSFSLSLYGEKMPTGR</sequence>
<gene>
    <name evidence="1" type="ORF">BQ8794_200188</name>
</gene>
<dbReference type="STRING" id="1631249.BQ8794_200188"/>
<evidence type="ECO:0000313" key="2">
    <source>
        <dbReference type="Proteomes" id="UP000188388"/>
    </source>
</evidence>
<dbReference type="Proteomes" id="UP000188388">
    <property type="component" value="Unassembled WGS sequence"/>
</dbReference>